<dbReference type="RefSeq" id="WP_390214554.1">
    <property type="nucleotide sequence ID" value="NZ_JBHSWX010000011.1"/>
</dbReference>
<protein>
    <submittedName>
        <fullName evidence="1">Uncharacterized protein</fullName>
    </submittedName>
</protein>
<gene>
    <name evidence="1" type="ORF">ACFQFD_03575</name>
</gene>
<comment type="caution">
    <text evidence="1">The sequence shown here is derived from an EMBL/GenBank/DDBJ whole genome shotgun (WGS) entry which is preliminary data.</text>
</comment>
<dbReference type="AlphaFoldDB" id="A0ABD5T919"/>
<evidence type="ECO:0000313" key="2">
    <source>
        <dbReference type="Proteomes" id="UP001596443"/>
    </source>
</evidence>
<proteinExistence type="predicted"/>
<dbReference type="EMBL" id="JBHSWX010000011">
    <property type="protein sequence ID" value="MFC6785092.1"/>
    <property type="molecule type" value="Genomic_DNA"/>
</dbReference>
<evidence type="ECO:0000313" key="1">
    <source>
        <dbReference type="EMBL" id="MFC6785092.1"/>
    </source>
</evidence>
<organism evidence="1 2">
    <name type="scientific">Halobaculum halobium</name>
    <dbReference type="NCBI Taxonomy" id="3032281"/>
    <lineage>
        <taxon>Archaea</taxon>
        <taxon>Methanobacteriati</taxon>
        <taxon>Methanobacteriota</taxon>
        <taxon>Stenosarchaea group</taxon>
        <taxon>Halobacteria</taxon>
        <taxon>Halobacteriales</taxon>
        <taxon>Haloferacaceae</taxon>
        <taxon>Halobaculum</taxon>
    </lineage>
</organism>
<accession>A0ABD5T919</accession>
<dbReference type="Proteomes" id="UP001596443">
    <property type="component" value="Unassembled WGS sequence"/>
</dbReference>
<sequence>MPWVPEPDPDDVPFNEPYTAELDDGEKVTVTFTPEQSGSVFYLPILAISKVRGTIYEIRDDGSTQYGPAAIPPTDIDDMTVTFAPAKRFRDSLEVIIRNTSGAPQTYHIQPVGFEQIEGGA</sequence>
<keyword evidence="2" id="KW-1185">Reference proteome</keyword>
<name>A0ABD5T919_9EURY</name>
<reference evidence="1 2" key="1">
    <citation type="journal article" date="2019" name="Int. J. Syst. Evol. Microbiol.">
        <title>The Global Catalogue of Microorganisms (GCM) 10K type strain sequencing project: providing services to taxonomists for standard genome sequencing and annotation.</title>
        <authorList>
            <consortium name="The Broad Institute Genomics Platform"/>
            <consortium name="The Broad Institute Genome Sequencing Center for Infectious Disease"/>
            <person name="Wu L."/>
            <person name="Ma J."/>
        </authorList>
    </citation>
    <scope>NUCLEOTIDE SEQUENCE [LARGE SCALE GENOMIC DNA]</scope>
    <source>
        <strain evidence="1 2">SYNS20</strain>
    </source>
</reference>